<evidence type="ECO:0000256" key="1">
    <source>
        <dbReference type="ARBA" id="ARBA00007401"/>
    </source>
</evidence>
<dbReference type="Pfam" id="PF02836">
    <property type="entry name" value="Glyco_hydro_2_C"/>
    <property type="match status" value="1"/>
</dbReference>
<dbReference type="InterPro" id="IPR011081">
    <property type="entry name" value="Big_4"/>
</dbReference>
<feature type="domain" description="Bacterial Ig-like" evidence="7">
    <location>
        <begin position="1141"/>
        <end position="1192"/>
    </location>
</feature>
<dbReference type="Pfam" id="PF00703">
    <property type="entry name" value="Glyco_hydro_2"/>
    <property type="match status" value="1"/>
</dbReference>
<dbReference type="InterPro" id="IPR006103">
    <property type="entry name" value="Glyco_hydro_2_cat"/>
</dbReference>
<dbReference type="Pfam" id="PF02837">
    <property type="entry name" value="Glyco_hydro_2_N"/>
    <property type="match status" value="1"/>
</dbReference>
<dbReference type="PRINTS" id="PR00132">
    <property type="entry name" value="GLHYDRLASE2"/>
</dbReference>
<feature type="domain" description="Beta-galactosidase-like galactose-binding" evidence="10">
    <location>
        <begin position="1300"/>
        <end position="1460"/>
    </location>
</feature>
<dbReference type="Gene3D" id="2.60.40.10">
    <property type="entry name" value="Immunoglobulins"/>
    <property type="match status" value="3"/>
</dbReference>
<comment type="similarity">
    <text evidence="1">Belongs to the glycosyl hydrolase 2 family.</text>
</comment>
<gene>
    <name evidence="11" type="ORF">H8718_15815</name>
</gene>
<accession>A0A926IAK5</accession>
<feature type="domain" description="Glycosyl hydrolases family 2 sugar binding" evidence="6">
    <location>
        <begin position="76"/>
        <end position="171"/>
    </location>
</feature>
<dbReference type="GO" id="GO:0005975">
    <property type="term" value="P:carbohydrate metabolic process"/>
    <property type="evidence" value="ECO:0007669"/>
    <property type="project" value="InterPro"/>
</dbReference>
<dbReference type="GO" id="GO:0004553">
    <property type="term" value="F:hydrolase activity, hydrolyzing O-glycosyl compounds"/>
    <property type="evidence" value="ECO:0007669"/>
    <property type="project" value="InterPro"/>
</dbReference>
<dbReference type="InterPro" id="IPR040605">
    <property type="entry name" value="Glyco_hydro2_dom5"/>
</dbReference>
<dbReference type="InterPro" id="IPR006104">
    <property type="entry name" value="Glyco_hydro_2_N"/>
</dbReference>
<dbReference type="Proteomes" id="UP000655830">
    <property type="component" value="Unassembled WGS sequence"/>
</dbReference>
<keyword evidence="2" id="KW-0378">Hydrolase</keyword>
<organism evidence="11 12">
    <name type="scientific">Zhenhengia yiwuensis</name>
    <dbReference type="NCBI Taxonomy" id="2763666"/>
    <lineage>
        <taxon>Bacteria</taxon>
        <taxon>Bacillati</taxon>
        <taxon>Bacillota</taxon>
        <taxon>Clostridia</taxon>
        <taxon>Lachnospirales</taxon>
        <taxon>Lachnospiraceae</taxon>
        <taxon>Zhenhengia</taxon>
    </lineage>
</organism>
<feature type="domain" description="Bacterial Ig-like" evidence="7">
    <location>
        <begin position="877"/>
        <end position="930"/>
    </location>
</feature>
<evidence type="ECO:0000259" key="4">
    <source>
        <dbReference type="Pfam" id="PF00703"/>
    </source>
</evidence>
<evidence type="ECO:0000259" key="5">
    <source>
        <dbReference type="Pfam" id="PF02836"/>
    </source>
</evidence>
<dbReference type="Pfam" id="PF07532">
    <property type="entry name" value="Big_4"/>
    <property type="match status" value="3"/>
</dbReference>
<comment type="caution">
    <text evidence="11">The sequence shown here is derived from an EMBL/GenBank/DDBJ whole genome shotgun (WGS) entry which is preliminary data.</text>
</comment>
<protein>
    <submittedName>
        <fullName evidence="11">Ig-like domain-containing protein</fullName>
    </submittedName>
</protein>
<dbReference type="InterPro" id="IPR017853">
    <property type="entry name" value="GH"/>
</dbReference>
<dbReference type="EMBL" id="JACRSY010000033">
    <property type="protein sequence ID" value="MBC8580985.1"/>
    <property type="molecule type" value="Genomic_DNA"/>
</dbReference>
<dbReference type="InterPro" id="IPR049487">
    <property type="entry name" value="BgaA-like_CBM"/>
</dbReference>
<dbReference type="InterPro" id="IPR036156">
    <property type="entry name" value="Beta-gal/glucu_dom_sf"/>
</dbReference>
<dbReference type="Gene3D" id="3.20.20.80">
    <property type="entry name" value="Glycosidases"/>
    <property type="match status" value="1"/>
</dbReference>
<proteinExistence type="inferred from homology"/>
<evidence type="ECO:0000313" key="12">
    <source>
        <dbReference type="Proteomes" id="UP000655830"/>
    </source>
</evidence>
<dbReference type="InterPro" id="IPR051913">
    <property type="entry name" value="GH2_Domain-Containing"/>
</dbReference>
<reference evidence="11" key="1">
    <citation type="submission" date="2020-08" db="EMBL/GenBank/DDBJ databases">
        <title>Genome public.</title>
        <authorList>
            <person name="Liu C."/>
            <person name="Sun Q."/>
        </authorList>
    </citation>
    <scope>NUCLEOTIDE SEQUENCE</scope>
    <source>
        <strain evidence="11">NSJ-12</strain>
    </source>
</reference>
<feature type="domain" description="Glycoside hydrolase family 2 immunoglobulin-like beta-sandwich" evidence="4">
    <location>
        <begin position="184"/>
        <end position="294"/>
    </location>
</feature>
<evidence type="ECO:0000259" key="8">
    <source>
        <dbReference type="Pfam" id="PF16355"/>
    </source>
</evidence>
<keyword evidence="3" id="KW-0326">Glycosidase</keyword>
<dbReference type="RefSeq" id="WP_249333669.1">
    <property type="nucleotide sequence ID" value="NZ_JACRSY010000033.1"/>
</dbReference>
<dbReference type="InterPro" id="IPR008979">
    <property type="entry name" value="Galactose-bd-like_sf"/>
</dbReference>
<sequence>MTIRGTQSDRKIEMNKDWTFCWAGDVNHPRADISDAYKINYNDSEWRKLNLPHDWSIEFDFNIEHSLVGSEAGYLDGGTGWYRKKLVLPQEMKDKRIAIHFGGVYMDSTVYVNEKQVGKYPNGYMPFTYDLTDYIIADGVTENVIAVKVVNEQPSSRWYSGSGIYRDVELIVTESVHVVEYGTFVTTPYIEEEYATGKVTMHIQTEVKNTSESDKQVVVRSTLLDYKTNEVVAQTVESEVYTIAASQIDKVDQQMVVSEPKLWSTAEPNLYTMLTEVVVEGEVVDTYKTRCGFRWIKFDAEEGFFLNGEWMKLKGVCMHHDQGALGAVANTRAIERQMEIMQDMGANAIRVTHNPAADELLRICDEKGLLVIDEAFDTWYGGKKQYDLGRFFSQGSTSHPDGVNTVTWAEFDLKRMVKRGRNFPCIIKWSVGNEVSEASGDERSLETIKNMKKWVYEVDPTRGITQGADKFRFGTGEGGHEDIAAVQDTVGFNYAEENYDSIHAKHPDWVIYGSETSSATKSRGVYSHPDWLGSHDSGDHSDYQQSSYDNDHVGWGKTATNSWIPDRDRKYIAGQFIWTGFDYIGEPTPWHNTGGPGHELSPKSSYFGIVDTAGFPKDDYYLYQSVWKCVSEAPMVHILPHWNWEDDTLRSHVTGEDGKIPLRVYSNAPRIELFIDGVSQGEKIFAQKVTDYGFAYQQQSETSDRLYLEWRLDYEYRPGTKIQAVAKSAEGIVIAEETMVTADKAAQVALQADRSVIHADGKDLCYITVDIQDERGNFVPTADNEVKFEIIGQGQIVGVDNGNPVSHERYKAQADGTWKRKVFNGKAVVIVQATEEGGSFTLKASSKGLEGAYVKAYTVEDTRKTSREVLGYEVYPIKTEVGVMPTLPENVIAVLANGTKVNQAITWNELSKQQFNQMGVVTVQGTVNGVEATVSVEVVVVDIRQGEKASVAELTSLMINNKEVAGFNPNTFIYEMKVPYGEQITHITAVAKDNAKICIVPPSSYTGVVIVEVEADEHIKQKYIVHIDEAMPQLKEVNFKVEHTLIKEDEKVGFILEGVKEDGIAIDLSKAEVHYHVTTEDKAYIEFVQSEIYAYTAGTLKVAVEVIYGGVSLTSDEVTLTIVPNEVVKEVVAYEEVQIGCTVGNSPNLPKMVKAYFNVGFPRMVEVEWSELSERDYNTYGQFEVEGKVKGYALLVKAIVVVKGILAIESVSVAAVKGIPAELPEKVMVYYSDHTKAESYVRWNETRVNYSAVGIVEVTGMLEDVRMPVTASVRITEVAEEIKESKNYAKQWTGSQFPAALASFTNDVEGSKDNISHVNDTVIAFDEMQHNRWSNWQHAPRDKEWVGILFAEGGNITKRYMDTVKVGFFEDHGVGAPENFTIEYYVPDREPAAPNRFGHVTDGELAEKGNWKPVVGIQGDTVGVEAGSMHTFTFEPVHTYAIRLNMTRKAEKQGIAITELEAYGKEAIAYEDYEIVEVLVDGCNVLDNFDEALNCVYVVQGNHVPEVRVNATKHAKVTVIPAVDRNGITQIEVLPENGDVTKTKIYHISFK</sequence>
<dbReference type="PANTHER" id="PTHR42732:SF1">
    <property type="entry name" value="BETA-MANNOSIDASE"/>
    <property type="match status" value="1"/>
</dbReference>
<evidence type="ECO:0000313" key="11">
    <source>
        <dbReference type="EMBL" id="MBC8580985.1"/>
    </source>
</evidence>
<dbReference type="InterPro" id="IPR006102">
    <property type="entry name" value="Ig-like_GH2"/>
</dbReference>
<dbReference type="SUPFAM" id="SSF51445">
    <property type="entry name" value="(Trans)glycosidases"/>
    <property type="match status" value="1"/>
</dbReference>
<evidence type="ECO:0000259" key="6">
    <source>
        <dbReference type="Pfam" id="PF02837"/>
    </source>
</evidence>
<feature type="domain" description="Bacterial Ig-like" evidence="7">
    <location>
        <begin position="1209"/>
        <end position="1264"/>
    </location>
</feature>
<dbReference type="SUPFAM" id="SSF49785">
    <property type="entry name" value="Galactose-binding domain-like"/>
    <property type="match status" value="1"/>
</dbReference>
<feature type="domain" description="Glycoside hydrolase family 2" evidence="9">
    <location>
        <begin position="749"/>
        <end position="854"/>
    </location>
</feature>
<dbReference type="Pfam" id="PF18565">
    <property type="entry name" value="Glyco_hydro2_C5"/>
    <property type="match status" value="1"/>
</dbReference>
<keyword evidence="12" id="KW-1185">Reference proteome</keyword>
<name>A0A926IAK5_9FIRM</name>
<dbReference type="InterPro" id="IPR013783">
    <property type="entry name" value="Ig-like_fold"/>
</dbReference>
<evidence type="ECO:0000259" key="7">
    <source>
        <dbReference type="Pfam" id="PF07532"/>
    </source>
</evidence>
<dbReference type="InterPro" id="IPR006101">
    <property type="entry name" value="Glyco_hydro_2"/>
</dbReference>
<dbReference type="Pfam" id="PF16355">
    <property type="entry name" value="DUF4982"/>
    <property type="match status" value="1"/>
</dbReference>
<evidence type="ECO:0000256" key="3">
    <source>
        <dbReference type="ARBA" id="ARBA00023295"/>
    </source>
</evidence>
<evidence type="ECO:0000256" key="2">
    <source>
        <dbReference type="ARBA" id="ARBA00022801"/>
    </source>
</evidence>
<evidence type="ECO:0000259" key="9">
    <source>
        <dbReference type="Pfam" id="PF18565"/>
    </source>
</evidence>
<dbReference type="Pfam" id="PF21606">
    <property type="entry name" value="BgaA-like_CBM"/>
    <property type="match status" value="1"/>
</dbReference>
<feature type="domain" description="DUF4982" evidence="8">
    <location>
        <begin position="658"/>
        <end position="733"/>
    </location>
</feature>
<dbReference type="InterPro" id="IPR032311">
    <property type="entry name" value="DUF4982"/>
</dbReference>
<feature type="domain" description="Glycoside hydrolase family 2 catalytic" evidence="5">
    <location>
        <begin position="302"/>
        <end position="469"/>
    </location>
</feature>
<dbReference type="SUPFAM" id="SSF49303">
    <property type="entry name" value="beta-Galactosidase/glucuronidase domain"/>
    <property type="match status" value="1"/>
</dbReference>
<dbReference type="Gene3D" id="2.60.120.260">
    <property type="entry name" value="Galactose-binding domain-like"/>
    <property type="match status" value="2"/>
</dbReference>
<evidence type="ECO:0000259" key="10">
    <source>
        <dbReference type="Pfam" id="PF21606"/>
    </source>
</evidence>
<dbReference type="PANTHER" id="PTHR42732">
    <property type="entry name" value="BETA-GALACTOSIDASE"/>
    <property type="match status" value="1"/>
</dbReference>